<keyword evidence="2 7" id="KW-0813">Transport</keyword>
<dbReference type="GO" id="GO:0005886">
    <property type="term" value="C:plasma membrane"/>
    <property type="evidence" value="ECO:0007669"/>
    <property type="project" value="UniProtKB-SubCell"/>
</dbReference>
<name>A0A1H9U7F2_9ACTN</name>
<comment type="subcellular location">
    <subcellularLocation>
        <location evidence="1 7">Cell membrane</location>
        <topology evidence="1 7">Multi-pass membrane protein</topology>
    </subcellularLocation>
</comment>
<organism evidence="9 10">
    <name type="scientific">Propionibacterium cyclohexanicum</name>
    <dbReference type="NCBI Taxonomy" id="64702"/>
    <lineage>
        <taxon>Bacteria</taxon>
        <taxon>Bacillati</taxon>
        <taxon>Actinomycetota</taxon>
        <taxon>Actinomycetes</taxon>
        <taxon>Propionibacteriales</taxon>
        <taxon>Propionibacteriaceae</taxon>
        <taxon>Propionibacterium</taxon>
    </lineage>
</organism>
<gene>
    <name evidence="9" type="ORF">SAMN05443377_1433</name>
</gene>
<comment type="similarity">
    <text evidence="7">Belongs to the binding-protein-dependent transport system permease family.</text>
</comment>
<dbReference type="InterPro" id="IPR045621">
    <property type="entry name" value="BPD_transp_1_N"/>
</dbReference>
<evidence type="ECO:0000256" key="6">
    <source>
        <dbReference type="ARBA" id="ARBA00023136"/>
    </source>
</evidence>
<evidence type="ECO:0000256" key="4">
    <source>
        <dbReference type="ARBA" id="ARBA00022692"/>
    </source>
</evidence>
<dbReference type="CDD" id="cd06261">
    <property type="entry name" value="TM_PBP2"/>
    <property type="match status" value="1"/>
</dbReference>
<protein>
    <submittedName>
        <fullName evidence="9">Peptide/nickel transport system permease protein</fullName>
    </submittedName>
</protein>
<dbReference type="AlphaFoldDB" id="A0A1H9U7F2"/>
<reference evidence="9 10" key="1">
    <citation type="submission" date="2016-10" db="EMBL/GenBank/DDBJ databases">
        <authorList>
            <person name="de Groot N.N."/>
        </authorList>
    </citation>
    <scope>NUCLEOTIDE SEQUENCE [LARGE SCALE GENOMIC DNA]</scope>
    <source>
        <strain evidence="9 10">DSM 16859</strain>
    </source>
</reference>
<feature type="transmembrane region" description="Helical" evidence="7">
    <location>
        <begin position="179"/>
        <end position="197"/>
    </location>
</feature>
<keyword evidence="6 7" id="KW-0472">Membrane</keyword>
<dbReference type="RefSeq" id="WP_143052922.1">
    <property type="nucleotide sequence ID" value="NZ_FOGZ01000043.1"/>
</dbReference>
<dbReference type="STRING" id="64702.SAMN05443377_1433"/>
<dbReference type="GO" id="GO:0055085">
    <property type="term" value="P:transmembrane transport"/>
    <property type="evidence" value="ECO:0007669"/>
    <property type="project" value="InterPro"/>
</dbReference>
<dbReference type="InterPro" id="IPR000515">
    <property type="entry name" value="MetI-like"/>
</dbReference>
<sequence>MVLLLARSIGRFTLLMVTITFVVFIAVTLLPGDAASQQLGLRQDEERLALLRMELRLDRHPLTRYADWAWGVLCGDFGNVLQTGLPVTQVMAGPLSRTLLLAALALIAALLIGTTVGIAAGVNSGSRLDRGLMTGAMLTISTPEFIIGTLLVLVFAGWLGWLPAVSVLPAGSSLLQQPQLLVLPVCALALVAGAVLARQFRALVANEYARPHIEAARLAGIPEHRVITRHLFPGIAAPAAQLIAGTTPYLLGGAVVVERVFGFPGLGSLLVQAVNTREPFLTMAATTVILALSLIAFLSADLLAKKGPKR</sequence>
<dbReference type="Gene3D" id="1.10.3720.10">
    <property type="entry name" value="MetI-like"/>
    <property type="match status" value="1"/>
</dbReference>
<accession>A0A1H9U7F2</accession>
<feature type="transmembrane region" description="Helical" evidence="7">
    <location>
        <begin position="12"/>
        <end position="32"/>
    </location>
</feature>
<dbReference type="Proteomes" id="UP000198815">
    <property type="component" value="Unassembled WGS sequence"/>
</dbReference>
<evidence type="ECO:0000256" key="2">
    <source>
        <dbReference type="ARBA" id="ARBA00022448"/>
    </source>
</evidence>
<evidence type="ECO:0000259" key="8">
    <source>
        <dbReference type="PROSITE" id="PS50928"/>
    </source>
</evidence>
<evidence type="ECO:0000256" key="5">
    <source>
        <dbReference type="ARBA" id="ARBA00022989"/>
    </source>
</evidence>
<evidence type="ECO:0000256" key="3">
    <source>
        <dbReference type="ARBA" id="ARBA00022475"/>
    </source>
</evidence>
<feature type="transmembrane region" description="Helical" evidence="7">
    <location>
        <begin position="280"/>
        <end position="304"/>
    </location>
</feature>
<dbReference type="PROSITE" id="PS50928">
    <property type="entry name" value="ABC_TM1"/>
    <property type="match status" value="1"/>
</dbReference>
<dbReference type="SUPFAM" id="SSF161098">
    <property type="entry name" value="MetI-like"/>
    <property type="match status" value="1"/>
</dbReference>
<dbReference type="PANTHER" id="PTHR43163">
    <property type="entry name" value="DIPEPTIDE TRANSPORT SYSTEM PERMEASE PROTEIN DPPB-RELATED"/>
    <property type="match status" value="1"/>
</dbReference>
<feature type="domain" description="ABC transmembrane type-1" evidence="8">
    <location>
        <begin position="95"/>
        <end position="300"/>
    </location>
</feature>
<dbReference type="EMBL" id="FOGZ01000043">
    <property type="protein sequence ID" value="SES05077.1"/>
    <property type="molecule type" value="Genomic_DNA"/>
</dbReference>
<evidence type="ECO:0000313" key="9">
    <source>
        <dbReference type="EMBL" id="SES05077.1"/>
    </source>
</evidence>
<evidence type="ECO:0000256" key="7">
    <source>
        <dbReference type="RuleBase" id="RU363032"/>
    </source>
</evidence>
<keyword evidence="4 7" id="KW-0812">Transmembrane</keyword>
<dbReference type="PANTHER" id="PTHR43163:SF3">
    <property type="entry name" value="PEPTIDE ABC TRANSPORTER PERMEASE PROTEIN"/>
    <property type="match status" value="1"/>
</dbReference>
<keyword evidence="10" id="KW-1185">Reference proteome</keyword>
<feature type="transmembrane region" description="Helical" evidence="7">
    <location>
        <begin position="249"/>
        <end position="274"/>
    </location>
</feature>
<keyword evidence="3" id="KW-1003">Cell membrane</keyword>
<feature type="transmembrane region" description="Helical" evidence="7">
    <location>
        <begin position="99"/>
        <end position="122"/>
    </location>
</feature>
<feature type="transmembrane region" description="Helical" evidence="7">
    <location>
        <begin position="134"/>
        <end position="159"/>
    </location>
</feature>
<dbReference type="Pfam" id="PF00528">
    <property type="entry name" value="BPD_transp_1"/>
    <property type="match status" value="1"/>
</dbReference>
<evidence type="ECO:0000313" key="10">
    <source>
        <dbReference type="Proteomes" id="UP000198815"/>
    </source>
</evidence>
<dbReference type="InterPro" id="IPR035906">
    <property type="entry name" value="MetI-like_sf"/>
</dbReference>
<proteinExistence type="inferred from homology"/>
<evidence type="ECO:0000256" key="1">
    <source>
        <dbReference type="ARBA" id="ARBA00004651"/>
    </source>
</evidence>
<keyword evidence="5 7" id="KW-1133">Transmembrane helix</keyword>
<dbReference type="OrthoDB" id="147688at2"/>
<dbReference type="Pfam" id="PF19300">
    <property type="entry name" value="BPD_transp_1_N"/>
    <property type="match status" value="1"/>
</dbReference>